<accession>Q21BJ3</accession>
<dbReference type="OrthoDB" id="6116224at2"/>
<feature type="domain" description="Glycosyltransferase 2-like" evidence="4">
    <location>
        <begin position="10"/>
        <end position="172"/>
    </location>
</feature>
<dbReference type="CDD" id="cd00761">
    <property type="entry name" value="Glyco_tranf_GTA_type"/>
    <property type="match status" value="1"/>
</dbReference>
<sequence length="308" mass="33971">MTPPVRPAVSLCIPTFRRPDGLRKLLSHLAALDYQGPLSITVVDNDGERRAGEAVVHEIAPGFPFPIACLVEPRRGHTYAYNTGFAAACRTPGTDYVAVLDDDEYPSPGWLTEMIAVAVQYQVDIVGGPVFPVFDDPAHWLARGQLYAPQRYPTGPVPMIYGAGNMLIRRATLEHYLDEPFSHAFAFTGGSDLDFFKRCARDGRSFAWADRAEVFETTPKSRMTVSWLLLRAFRIGSDNTRTDRVAARGPRDAVLRWVKGAGLFGYGVALAPFALLRGRCAMIGSLKVAARGVGRLAAEFNVLYEEYR</sequence>
<keyword evidence="3 5" id="KW-0808">Transferase</keyword>
<dbReference type="PANTHER" id="PTHR43179">
    <property type="entry name" value="RHAMNOSYLTRANSFERASE WBBL"/>
    <property type="match status" value="1"/>
</dbReference>
<dbReference type="Pfam" id="PF00535">
    <property type="entry name" value="Glycos_transf_2"/>
    <property type="match status" value="1"/>
</dbReference>
<dbReference type="EMBL" id="CP000301">
    <property type="protein sequence ID" value="ABD86243.1"/>
    <property type="molecule type" value="Genomic_DNA"/>
</dbReference>
<dbReference type="InterPro" id="IPR001173">
    <property type="entry name" value="Glyco_trans_2-like"/>
</dbReference>
<dbReference type="RefSeq" id="WP_011471151.1">
    <property type="nucleotide sequence ID" value="NC_007925.1"/>
</dbReference>
<proteinExistence type="inferred from homology"/>
<dbReference type="GO" id="GO:0016757">
    <property type="term" value="F:glycosyltransferase activity"/>
    <property type="evidence" value="ECO:0007669"/>
    <property type="project" value="UniProtKB-KW"/>
</dbReference>
<dbReference type="SUPFAM" id="SSF53448">
    <property type="entry name" value="Nucleotide-diphospho-sugar transferases"/>
    <property type="match status" value="1"/>
</dbReference>
<reference evidence="5" key="1">
    <citation type="submission" date="2006-03" db="EMBL/GenBank/DDBJ databases">
        <title>Complete sequence of Rhodopseudomonas palustris BisB18.</title>
        <authorList>
            <consortium name="US DOE Joint Genome Institute"/>
            <person name="Copeland A."/>
            <person name="Lucas S."/>
            <person name="Lapidus A."/>
            <person name="Barry K."/>
            <person name="Detter J.C."/>
            <person name="Glavina del Rio T."/>
            <person name="Hammon N."/>
            <person name="Israni S."/>
            <person name="Dalin E."/>
            <person name="Tice H."/>
            <person name="Pitluck S."/>
            <person name="Chain P."/>
            <person name="Malfatti S."/>
            <person name="Shin M."/>
            <person name="Vergez L."/>
            <person name="Schmutz J."/>
            <person name="Larimer F."/>
            <person name="Land M."/>
            <person name="Hauser L."/>
            <person name="Pelletier D.A."/>
            <person name="Kyrpides N."/>
            <person name="Anderson I."/>
            <person name="Oda Y."/>
            <person name="Harwood C.S."/>
            <person name="Richardson P."/>
        </authorList>
    </citation>
    <scope>NUCLEOTIDE SEQUENCE [LARGE SCALE GENOMIC DNA]</scope>
    <source>
        <strain evidence="5">BisB18</strain>
    </source>
</reference>
<dbReference type="InterPro" id="IPR029044">
    <property type="entry name" value="Nucleotide-diphossugar_trans"/>
</dbReference>
<evidence type="ECO:0000256" key="2">
    <source>
        <dbReference type="ARBA" id="ARBA00022676"/>
    </source>
</evidence>
<dbReference type="eggNOG" id="COG1216">
    <property type="taxonomic scope" value="Bacteria"/>
</dbReference>
<evidence type="ECO:0000259" key="4">
    <source>
        <dbReference type="Pfam" id="PF00535"/>
    </source>
</evidence>
<dbReference type="Gene3D" id="3.90.550.10">
    <property type="entry name" value="Spore Coat Polysaccharide Biosynthesis Protein SpsA, Chain A"/>
    <property type="match status" value="1"/>
</dbReference>
<dbReference type="HOGENOM" id="CLU_025996_3_1_5"/>
<protein>
    <submittedName>
        <fullName evidence="5">Glycosyl transferase, family 2</fullName>
    </submittedName>
</protein>
<gene>
    <name evidence="5" type="ordered locus">RPC_0671</name>
</gene>
<comment type="similarity">
    <text evidence="1">Belongs to the glycosyltransferase 2 family.</text>
</comment>
<organism evidence="5">
    <name type="scientific">Rhodopseudomonas palustris (strain BisB18)</name>
    <dbReference type="NCBI Taxonomy" id="316056"/>
    <lineage>
        <taxon>Bacteria</taxon>
        <taxon>Pseudomonadati</taxon>
        <taxon>Pseudomonadota</taxon>
        <taxon>Alphaproteobacteria</taxon>
        <taxon>Hyphomicrobiales</taxon>
        <taxon>Nitrobacteraceae</taxon>
        <taxon>Rhodopseudomonas</taxon>
    </lineage>
</organism>
<name>Q21BJ3_RHOPB</name>
<keyword evidence="2" id="KW-0328">Glycosyltransferase</keyword>
<dbReference type="CAZy" id="GT2">
    <property type="family name" value="Glycosyltransferase Family 2"/>
</dbReference>
<evidence type="ECO:0000256" key="3">
    <source>
        <dbReference type="ARBA" id="ARBA00022679"/>
    </source>
</evidence>
<dbReference type="AlphaFoldDB" id="Q21BJ3"/>
<dbReference type="KEGG" id="rpc:RPC_0671"/>
<evidence type="ECO:0000256" key="1">
    <source>
        <dbReference type="ARBA" id="ARBA00006739"/>
    </source>
</evidence>
<evidence type="ECO:0000313" key="5">
    <source>
        <dbReference type="EMBL" id="ABD86243.1"/>
    </source>
</evidence>
<dbReference type="PANTHER" id="PTHR43179:SF12">
    <property type="entry name" value="GALACTOFURANOSYLTRANSFERASE GLFT2"/>
    <property type="match status" value="1"/>
</dbReference>
<dbReference type="STRING" id="316056.RPC_0671"/>